<dbReference type="PANTHER" id="PTHR30435">
    <property type="entry name" value="FLAGELLAR PROTEIN"/>
    <property type="match status" value="1"/>
</dbReference>
<dbReference type="PANTHER" id="PTHR30435:SF19">
    <property type="entry name" value="FLAGELLAR BASAL-BODY ROD PROTEIN FLGG"/>
    <property type="match status" value="1"/>
</dbReference>
<sequence>MIKGWYTAASGMMTQMSRQDVIANNIANAATSGYKKQMSLSRAFPDMLISRLESTTDLGNPSHNIHTIGRLGTGVGLEEISTDLSVGNLAKTDVPTDFSLAQTGSYFVVETEQGERYTRNGAFKINSEGGLTDSQGNPVLDENNRHIMISGEFSVDRTGVISFADGTAAVTLKVLQFDDPQKLQRIGDNLYSNEEGSTMSASPASRDILQGYLESSNVNAIMEMVDLLSVVRAYESLQKVVQAEDETAGVAIDQVGSTS</sequence>
<dbReference type="NCBIfam" id="TIGR03506">
    <property type="entry name" value="FlgEFG_subfam"/>
    <property type="match status" value="1"/>
</dbReference>
<dbReference type="InterPro" id="IPR001444">
    <property type="entry name" value="Flag_bb_rod_N"/>
</dbReference>
<evidence type="ECO:0000313" key="5">
    <source>
        <dbReference type="EMBL" id="KUG05313.1"/>
    </source>
</evidence>
<proteinExistence type="inferred from homology"/>
<dbReference type="GO" id="GO:0071978">
    <property type="term" value="P:bacterial-type flagellum-dependent swarming motility"/>
    <property type="evidence" value="ECO:0007669"/>
    <property type="project" value="TreeGrafter"/>
</dbReference>
<keyword evidence="5" id="KW-0282">Flagellum</keyword>
<feature type="domain" description="Flagellar hook protein FlgE/F/G-like D1" evidence="4">
    <location>
        <begin position="106"/>
        <end position="162"/>
    </location>
</feature>
<comment type="caution">
    <text evidence="5">The sequence shown here is derived from an EMBL/GenBank/DDBJ whole genome shotgun (WGS) entry which is preliminary data.</text>
</comment>
<evidence type="ECO:0000259" key="4">
    <source>
        <dbReference type="Pfam" id="PF22692"/>
    </source>
</evidence>
<dbReference type="Pfam" id="PF06429">
    <property type="entry name" value="Flg_bbr_C"/>
    <property type="match status" value="1"/>
</dbReference>
<dbReference type="Pfam" id="PF00460">
    <property type="entry name" value="Flg_bb_rod"/>
    <property type="match status" value="1"/>
</dbReference>
<dbReference type="InterPro" id="IPR053967">
    <property type="entry name" value="LlgE_F_G-like_D1"/>
</dbReference>
<organism evidence="5">
    <name type="scientific">hydrocarbon metagenome</name>
    <dbReference type="NCBI Taxonomy" id="938273"/>
    <lineage>
        <taxon>unclassified sequences</taxon>
        <taxon>metagenomes</taxon>
        <taxon>ecological metagenomes</taxon>
    </lineage>
</organism>
<evidence type="ECO:0000256" key="1">
    <source>
        <dbReference type="ARBA" id="ARBA00009677"/>
    </source>
</evidence>
<dbReference type="GO" id="GO:0009288">
    <property type="term" value="C:bacterial-type flagellum"/>
    <property type="evidence" value="ECO:0007669"/>
    <property type="project" value="TreeGrafter"/>
</dbReference>
<dbReference type="Pfam" id="PF22692">
    <property type="entry name" value="LlgE_F_G_D1"/>
    <property type="match status" value="1"/>
</dbReference>
<reference evidence="5" key="1">
    <citation type="journal article" date="2015" name="Proc. Natl. Acad. Sci. U.S.A.">
        <title>Networks of energetic and metabolic interactions define dynamics in microbial communities.</title>
        <authorList>
            <person name="Embree M."/>
            <person name="Liu J.K."/>
            <person name="Al-Bassam M.M."/>
            <person name="Zengler K."/>
        </authorList>
    </citation>
    <scope>NUCLEOTIDE SEQUENCE</scope>
</reference>
<evidence type="ECO:0000259" key="3">
    <source>
        <dbReference type="Pfam" id="PF06429"/>
    </source>
</evidence>
<feature type="domain" description="Flagellar basal-body/hook protein C-terminal" evidence="3">
    <location>
        <begin position="210"/>
        <end position="252"/>
    </location>
</feature>
<feature type="domain" description="Flagellar basal body rod protein N-terminal" evidence="2">
    <location>
        <begin position="6"/>
        <end position="35"/>
    </location>
</feature>
<accession>A0A0W8EA56</accession>
<dbReference type="InterPro" id="IPR020013">
    <property type="entry name" value="Flagellar_FlgE/F/G"/>
</dbReference>
<keyword evidence="5" id="KW-0969">Cilium</keyword>
<dbReference type="AlphaFoldDB" id="A0A0W8EA56"/>
<evidence type="ECO:0000259" key="2">
    <source>
        <dbReference type="Pfam" id="PF00460"/>
    </source>
</evidence>
<dbReference type="InterPro" id="IPR037925">
    <property type="entry name" value="FlgE/F/G-like"/>
</dbReference>
<protein>
    <submittedName>
        <fullName evidence="5">Flagellar basal-body rod protein flgf</fullName>
    </submittedName>
</protein>
<dbReference type="EMBL" id="LNQE01001821">
    <property type="protein sequence ID" value="KUG05313.1"/>
    <property type="molecule type" value="Genomic_DNA"/>
</dbReference>
<dbReference type="InterPro" id="IPR019776">
    <property type="entry name" value="Flagellar_basal_body_rod_CS"/>
</dbReference>
<dbReference type="InterPro" id="IPR010930">
    <property type="entry name" value="Flg_bb/hook_C_dom"/>
</dbReference>
<comment type="similarity">
    <text evidence="1">Belongs to the flagella basal body rod proteins family.</text>
</comment>
<gene>
    <name evidence="5" type="ORF">ASZ90_017294</name>
</gene>
<dbReference type="PROSITE" id="PS00588">
    <property type="entry name" value="FLAGELLA_BB_ROD"/>
    <property type="match status" value="1"/>
</dbReference>
<name>A0A0W8EA56_9ZZZZ</name>
<keyword evidence="5" id="KW-0966">Cell projection</keyword>
<dbReference type="SUPFAM" id="SSF117143">
    <property type="entry name" value="Flagellar hook protein flgE"/>
    <property type="match status" value="1"/>
</dbReference>